<name>A0ABD5PCQ9_9EURY</name>
<dbReference type="AlphaFoldDB" id="A0ABD5PCQ9"/>
<keyword evidence="2" id="KW-1185">Reference proteome</keyword>
<proteinExistence type="predicted"/>
<organism evidence="1 2">
    <name type="scientific">Halobium salinum</name>
    <dbReference type="NCBI Taxonomy" id="1364940"/>
    <lineage>
        <taxon>Archaea</taxon>
        <taxon>Methanobacteriati</taxon>
        <taxon>Methanobacteriota</taxon>
        <taxon>Stenosarchaea group</taxon>
        <taxon>Halobacteria</taxon>
        <taxon>Halobacteriales</taxon>
        <taxon>Haloferacaceae</taxon>
        <taxon>Halobium</taxon>
    </lineage>
</organism>
<evidence type="ECO:0000313" key="2">
    <source>
        <dbReference type="Proteomes" id="UP001595921"/>
    </source>
</evidence>
<accession>A0ABD5PCQ9</accession>
<evidence type="ECO:0000313" key="1">
    <source>
        <dbReference type="EMBL" id="MFC4358691.1"/>
    </source>
</evidence>
<reference evidence="1 2" key="1">
    <citation type="journal article" date="2019" name="Int. J. Syst. Evol. Microbiol.">
        <title>The Global Catalogue of Microorganisms (GCM) 10K type strain sequencing project: providing services to taxonomists for standard genome sequencing and annotation.</title>
        <authorList>
            <consortium name="The Broad Institute Genomics Platform"/>
            <consortium name="The Broad Institute Genome Sequencing Center for Infectious Disease"/>
            <person name="Wu L."/>
            <person name="Ma J."/>
        </authorList>
    </citation>
    <scope>NUCLEOTIDE SEQUENCE [LARGE SCALE GENOMIC DNA]</scope>
    <source>
        <strain evidence="1 2">CGMCC 1.12553</strain>
    </source>
</reference>
<protein>
    <submittedName>
        <fullName evidence="1">Uncharacterized protein</fullName>
    </submittedName>
</protein>
<dbReference type="Proteomes" id="UP001595921">
    <property type="component" value="Unassembled WGS sequence"/>
</dbReference>
<sequence length="47" mass="5434">MTRFDPPTEADDRDDTLRDHLRSALDSAEHPTTSFHIRQALQLLDVE</sequence>
<comment type="caution">
    <text evidence="1">The sequence shown here is derived from an EMBL/GenBank/DDBJ whole genome shotgun (WGS) entry which is preliminary data.</text>
</comment>
<gene>
    <name evidence="1" type="ORF">ACFO0N_12140</name>
</gene>
<dbReference type="EMBL" id="JBHSDS010000006">
    <property type="protein sequence ID" value="MFC4358691.1"/>
    <property type="molecule type" value="Genomic_DNA"/>
</dbReference>
<dbReference type="RefSeq" id="WP_267623505.1">
    <property type="nucleotide sequence ID" value="NZ_JAODIW010000008.1"/>
</dbReference>